<reference evidence="4 5" key="2">
    <citation type="journal article" date="2021" name="Curr. Genet.">
        <title>Genetic response to nitrogen starvation in the aggressive Eucalyptus foliar pathogen Teratosphaeria destructans.</title>
        <authorList>
            <person name="Havenga M."/>
            <person name="Wingfield B.D."/>
            <person name="Wingfield M.J."/>
            <person name="Dreyer L.L."/>
            <person name="Roets F."/>
            <person name="Aylward J."/>
        </authorList>
    </citation>
    <scope>NUCLEOTIDE SEQUENCE [LARGE SCALE GENOMIC DNA]</scope>
    <source>
        <strain evidence="4">CMW44962</strain>
    </source>
</reference>
<feature type="chain" id="PRO_5040781488" evidence="2">
    <location>
        <begin position="19"/>
        <end position="199"/>
    </location>
</feature>
<sequence length="199" mass="19907">MFFSTILLAATAAVGVSAQNYSTSGPLSIVPDSVAYNTRLAWCVSENNNCREICGGQATVSCDANTLNYTCMCTSGNTPNISAYMGTMPYFVCEQWIADCVQAHPNDLDGITACRSVTCGTKNASSESTTSSAASSATSTGSAASTASSSMASSTGTATSSSTSSSATSSSAAIALGVAKTYGTGILAAAMFAVFGLAL</sequence>
<dbReference type="Pfam" id="PF24808">
    <property type="entry name" value="DUF7707"/>
    <property type="match status" value="1"/>
</dbReference>
<comment type="caution">
    <text evidence="4">The sequence shown here is derived from an EMBL/GenBank/DDBJ whole genome shotgun (WGS) entry which is preliminary data.</text>
</comment>
<dbReference type="EMBL" id="RIBY02000324">
    <property type="protein sequence ID" value="KAH9844510.1"/>
    <property type="molecule type" value="Genomic_DNA"/>
</dbReference>
<dbReference type="OrthoDB" id="2121879at2759"/>
<dbReference type="AlphaFoldDB" id="A0A9W7SZT7"/>
<feature type="compositionally biased region" description="Low complexity" evidence="1">
    <location>
        <begin position="124"/>
        <end position="151"/>
    </location>
</feature>
<name>A0A9W7SZT7_9PEZI</name>
<evidence type="ECO:0000313" key="5">
    <source>
        <dbReference type="Proteomes" id="UP001138500"/>
    </source>
</evidence>
<keyword evidence="5" id="KW-1185">Reference proteome</keyword>
<feature type="domain" description="DUF7707" evidence="3">
    <location>
        <begin position="28"/>
        <end position="123"/>
    </location>
</feature>
<accession>A0A9W7SZT7</accession>
<evidence type="ECO:0000259" key="3">
    <source>
        <dbReference type="Pfam" id="PF24808"/>
    </source>
</evidence>
<evidence type="ECO:0000313" key="4">
    <source>
        <dbReference type="EMBL" id="KAH9844510.1"/>
    </source>
</evidence>
<dbReference type="PANTHER" id="PTHR38118">
    <property type="entry name" value="ANCHORED CELL WALL PROTEIN 11-RELATED"/>
    <property type="match status" value="1"/>
</dbReference>
<dbReference type="Proteomes" id="UP001138500">
    <property type="component" value="Unassembled WGS sequence"/>
</dbReference>
<evidence type="ECO:0000256" key="1">
    <source>
        <dbReference type="SAM" id="MobiDB-lite"/>
    </source>
</evidence>
<dbReference type="InterPro" id="IPR056124">
    <property type="entry name" value="DUF7707"/>
</dbReference>
<reference evidence="4 5" key="1">
    <citation type="journal article" date="2018" name="IMA Fungus">
        <title>IMA Genome-F 10: Nine draft genome sequences of Claviceps purpurea s.lat., including C. arundinis, C. humidiphila, and C. cf. spartinae, pseudomolecules for the pitch canker pathogen Fusarium circinatum, draft genome of Davidsoniella eucalypti, Grosmannia galeiformis, Quambalaria eucalypti, and Teratosphaeria destructans.</title>
        <authorList>
            <person name="Wingfield B.D."/>
            <person name="Liu M."/>
            <person name="Nguyen H.D."/>
            <person name="Lane F.A."/>
            <person name="Morgan S.W."/>
            <person name="De Vos L."/>
            <person name="Wilken P.M."/>
            <person name="Duong T.A."/>
            <person name="Aylward J."/>
            <person name="Coetzee M.P."/>
            <person name="Dadej K."/>
            <person name="De Beer Z.W."/>
            <person name="Findlay W."/>
            <person name="Havenga M."/>
            <person name="Kolarik M."/>
            <person name="Menzies J.G."/>
            <person name="Naidoo K."/>
            <person name="Pochopski O."/>
            <person name="Shoukouhi P."/>
            <person name="Santana Q.C."/>
            <person name="Seifert K.A."/>
            <person name="Soal N."/>
            <person name="Steenkamp E.T."/>
            <person name="Tatham C.T."/>
            <person name="van der Nest M.A."/>
            <person name="Wingfield M.J."/>
        </authorList>
    </citation>
    <scope>NUCLEOTIDE SEQUENCE [LARGE SCALE GENOMIC DNA]</scope>
    <source>
        <strain evidence="4">CMW44962</strain>
    </source>
</reference>
<evidence type="ECO:0000256" key="2">
    <source>
        <dbReference type="SAM" id="SignalP"/>
    </source>
</evidence>
<proteinExistence type="predicted"/>
<protein>
    <submittedName>
        <fullName evidence="4">Pci domain-containing protein</fullName>
    </submittedName>
</protein>
<feature type="signal peptide" evidence="2">
    <location>
        <begin position="1"/>
        <end position="18"/>
    </location>
</feature>
<keyword evidence="2" id="KW-0732">Signal</keyword>
<feature type="region of interest" description="Disordered" evidence="1">
    <location>
        <begin position="122"/>
        <end position="151"/>
    </location>
</feature>
<organism evidence="4 5">
    <name type="scientific">Teratosphaeria destructans</name>
    <dbReference type="NCBI Taxonomy" id="418781"/>
    <lineage>
        <taxon>Eukaryota</taxon>
        <taxon>Fungi</taxon>
        <taxon>Dikarya</taxon>
        <taxon>Ascomycota</taxon>
        <taxon>Pezizomycotina</taxon>
        <taxon>Dothideomycetes</taxon>
        <taxon>Dothideomycetidae</taxon>
        <taxon>Mycosphaerellales</taxon>
        <taxon>Teratosphaeriaceae</taxon>
        <taxon>Teratosphaeria</taxon>
    </lineage>
</organism>
<gene>
    <name evidence="4" type="ORF">Tdes44962_MAKER07334</name>
</gene>
<dbReference type="PANTHER" id="PTHR38118:SF2">
    <property type="entry name" value="CDP-ALCOHOL PHOSPHATIDYLTRANSFERASE PROTEIN"/>
    <property type="match status" value="1"/>
</dbReference>